<comment type="caution">
    <text evidence="1">The sequence shown here is derived from an EMBL/GenBank/DDBJ whole genome shotgun (WGS) entry which is preliminary data.</text>
</comment>
<gene>
    <name evidence="1" type="ORF">EV182_002134</name>
</gene>
<reference evidence="1" key="1">
    <citation type="submission" date="2022-06" db="EMBL/GenBank/DDBJ databases">
        <title>Phylogenomic reconstructions and comparative analyses of Kickxellomycotina fungi.</title>
        <authorList>
            <person name="Reynolds N.K."/>
            <person name="Stajich J.E."/>
            <person name="Barry K."/>
            <person name="Grigoriev I.V."/>
            <person name="Crous P."/>
            <person name="Smith M.E."/>
        </authorList>
    </citation>
    <scope>NUCLEOTIDE SEQUENCE</scope>
    <source>
        <strain evidence="1">RSA 2271</strain>
    </source>
</reference>
<evidence type="ECO:0000313" key="1">
    <source>
        <dbReference type="EMBL" id="KAJ1679395.1"/>
    </source>
</evidence>
<name>A0ACC1HTN2_9FUNG</name>
<evidence type="ECO:0000313" key="2">
    <source>
        <dbReference type="Proteomes" id="UP001145114"/>
    </source>
</evidence>
<keyword evidence="2" id="KW-1185">Reference proteome</keyword>
<dbReference type="EMBL" id="JAMZIH010000407">
    <property type="protein sequence ID" value="KAJ1679395.1"/>
    <property type="molecule type" value="Genomic_DNA"/>
</dbReference>
<accession>A0ACC1HTN2</accession>
<dbReference type="Proteomes" id="UP001145114">
    <property type="component" value="Unassembled WGS sequence"/>
</dbReference>
<organism evidence="1 2">
    <name type="scientific">Spiromyces aspiralis</name>
    <dbReference type="NCBI Taxonomy" id="68401"/>
    <lineage>
        <taxon>Eukaryota</taxon>
        <taxon>Fungi</taxon>
        <taxon>Fungi incertae sedis</taxon>
        <taxon>Zoopagomycota</taxon>
        <taxon>Kickxellomycotina</taxon>
        <taxon>Kickxellomycetes</taxon>
        <taxon>Kickxellales</taxon>
        <taxon>Kickxellaceae</taxon>
        <taxon>Spiromyces</taxon>
    </lineage>
</organism>
<proteinExistence type="predicted"/>
<sequence>MSSVKLVSLFIRTLAKPVSNQIKNRAKTHPKFREFCISVAQATHRIEMTWKLRVLGYKADAIRPLSDARYAGCHLLKTVDAGANFMGEAFIFSVAALVILAEQQRARYSARQQRDKVDDRLVKLEEETERLRELNNGLERRNRALESNFEELEGNLRVLHNVVSGILTKEMKNWSEVKEGRNVTKVIDKDILEMFERGENVDKLLAERQGIPLDGHLYFRRRMQEENAT</sequence>
<protein>
    <submittedName>
        <fullName evidence="1">Uncharacterized protein</fullName>
    </submittedName>
</protein>